<comment type="caution">
    <text evidence="8">The sequence shown here is derived from an EMBL/GenBank/DDBJ whole genome shotgun (WGS) entry which is preliminary data.</text>
</comment>
<name>A0A2P6Q5Z8_ROSCH</name>
<dbReference type="InterPro" id="IPR000528">
    <property type="entry name" value="Plant_nsLTP"/>
</dbReference>
<keyword evidence="5" id="KW-1015">Disulfide bond</keyword>
<gene>
    <name evidence="8" type="ORF">RchiOBHm_Chr5g0015561</name>
</gene>
<dbReference type="PRINTS" id="PR00382">
    <property type="entry name" value="LIPIDTRNSFER"/>
</dbReference>
<dbReference type="Gene3D" id="1.10.110.10">
    <property type="entry name" value="Plant lipid-transfer and hydrophobic proteins"/>
    <property type="match status" value="1"/>
</dbReference>
<protein>
    <submittedName>
        <fullName evidence="8">Putative plant lipid transfer protein/Par allergen</fullName>
    </submittedName>
</protein>
<evidence type="ECO:0000256" key="4">
    <source>
        <dbReference type="ARBA" id="ARBA00023121"/>
    </source>
</evidence>
<dbReference type="SUPFAM" id="SSF47699">
    <property type="entry name" value="Bifunctional inhibitor/lipid-transfer protein/seed storage 2S albumin"/>
    <property type="match status" value="1"/>
</dbReference>
<dbReference type="InterPro" id="IPR036312">
    <property type="entry name" value="Bifun_inhib/LTP/seed_sf"/>
</dbReference>
<comment type="similarity">
    <text evidence="2">Belongs to the plant LTP family.</text>
</comment>
<evidence type="ECO:0000256" key="2">
    <source>
        <dbReference type="ARBA" id="ARBA00009748"/>
    </source>
</evidence>
<reference evidence="8 9" key="1">
    <citation type="journal article" date="2018" name="Nat. Genet.">
        <title>The Rosa genome provides new insights in the design of modern roses.</title>
        <authorList>
            <person name="Bendahmane M."/>
        </authorList>
    </citation>
    <scope>NUCLEOTIDE SEQUENCE [LARGE SCALE GENOMIC DNA]</scope>
    <source>
        <strain evidence="9">cv. Old Blush</strain>
    </source>
</reference>
<keyword evidence="3" id="KW-0813">Transport</keyword>
<evidence type="ECO:0000313" key="9">
    <source>
        <dbReference type="Proteomes" id="UP000238479"/>
    </source>
</evidence>
<dbReference type="OMA" id="CPNTIIK"/>
<dbReference type="InterPro" id="IPR016140">
    <property type="entry name" value="Bifunc_inhib/LTP/seed_store"/>
</dbReference>
<keyword evidence="4" id="KW-0446">Lipid-binding</keyword>
<organism evidence="8 9">
    <name type="scientific">Rosa chinensis</name>
    <name type="common">China rose</name>
    <dbReference type="NCBI Taxonomy" id="74649"/>
    <lineage>
        <taxon>Eukaryota</taxon>
        <taxon>Viridiplantae</taxon>
        <taxon>Streptophyta</taxon>
        <taxon>Embryophyta</taxon>
        <taxon>Tracheophyta</taxon>
        <taxon>Spermatophyta</taxon>
        <taxon>Magnoliopsida</taxon>
        <taxon>eudicotyledons</taxon>
        <taxon>Gunneridae</taxon>
        <taxon>Pentapetalae</taxon>
        <taxon>rosids</taxon>
        <taxon>fabids</taxon>
        <taxon>Rosales</taxon>
        <taxon>Rosaceae</taxon>
        <taxon>Rosoideae</taxon>
        <taxon>Rosoideae incertae sedis</taxon>
        <taxon>Rosa</taxon>
    </lineage>
</organism>
<evidence type="ECO:0000256" key="6">
    <source>
        <dbReference type="SAM" id="SignalP"/>
    </source>
</evidence>
<dbReference type="PROSITE" id="PS51257">
    <property type="entry name" value="PROKAR_LIPOPROTEIN"/>
    <property type="match status" value="1"/>
</dbReference>
<evidence type="ECO:0000256" key="5">
    <source>
        <dbReference type="ARBA" id="ARBA00023157"/>
    </source>
</evidence>
<evidence type="ECO:0000313" key="8">
    <source>
        <dbReference type="EMBL" id="PRQ29598.1"/>
    </source>
</evidence>
<keyword evidence="6" id="KW-0732">Signal</keyword>
<comment type="function">
    <text evidence="1">Plant non-specific lipid-transfer proteins transfer phospholipids as well as galactolipids across membranes. May play a role in wax or cutin deposition in the cell walls of expanding epidermal cells and certain secretory tissues.</text>
</comment>
<dbReference type="AlphaFoldDB" id="A0A2P6Q5Z8"/>
<feature type="chain" id="PRO_5015122753" evidence="6">
    <location>
        <begin position="30"/>
        <end position="111"/>
    </location>
</feature>
<evidence type="ECO:0000256" key="1">
    <source>
        <dbReference type="ARBA" id="ARBA00003211"/>
    </source>
</evidence>
<proteinExistence type="inferred from homology"/>
<dbReference type="Gramene" id="PRQ29598">
    <property type="protein sequence ID" value="PRQ29598"/>
    <property type="gene ID" value="RchiOBHm_Chr5g0015561"/>
</dbReference>
<feature type="domain" description="Bifunctional inhibitor/plant lipid transfer protein/seed storage helical" evidence="7">
    <location>
        <begin position="27"/>
        <end position="109"/>
    </location>
</feature>
<dbReference type="Proteomes" id="UP000238479">
    <property type="component" value="Chromosome 5"/>
</dbReference>
<sequence>MEKKMMTFAGLVIMVVVLNVCPAIGGCDAELVKLLPCATFFMGPAVGKAPPECCEGVKNVLDGADTNEKRRSLCQCLKDTAIGAEVKITPEKLKNVTDPCGVNDPNFDCNT</sequence>
<dbReference type="GO" id="GO:0008289">
    <property type="term" value="F:lipid binding"/>
    <property type="evidence" value="ECO:0007669"/>
    <property type="project" value="UniProtKB-KW"/>
</dbReference>
<dbReference type="EMBL" id="PDCK01000043">
    <property type="protein sequence ID" value="PRQ29598.1"/>
    <property type="molecule type" value="Genomic_DNA"/>
</dbReference>
<dbReference type="Pfam" id="PF00234">
    <property type="entry name" value="Tryp_alpha_amyl"/>
    <property type="match status" value="1"/>
</dbReference>
<feature type="signal peptide" evidence="6">
    <location>
        <begin position="1"/>
        <end position="29"/>
    </location>
</feature>
<evidence type="ECO:0000256" key="3">
    <source>
        <dbReference type="ARBA" id="ARBA00022448"/>
    </source>
</evidence>
<accession>A0A2P6Q5Z8</accession>
<keyword evidence="9" id="KW-1185">Reference proteome</keyword>
<evidence type="ECO:0000259" key="7">
    <source>
        <dbReference type="Pfam" id="PF00234"/>
    </source>
</evidence>
<dbReference type="PANTHER" id="PTHR33076">
    <property type="entry name" value="NON-SPECIFIC LIPID-TRANSFER PROTEIN 2-RELATED"/>
    <property type="match status" value="1"/>
</dbReference>
<dbReference type="GO" id="GO:0006869">
    <property type="term" value="P:lipid transport"/>
    <property type="evidence" value="ECO:0007669"/>
    <property type="project" value="InterPro"/>
</dbReference>